<comment type="similarity">
    <text evidence="1">Belongs to the SNAPIN family.</text>
</comment>
<dbReference type="GO" id="GO:0032418">
    <property type="term" value="P:lysosome localization"/>
    <property type="evidence" value="ECO:0007669"/>
    <property type="project" value="TreeGrafter"/>
</dbReference>
<dbReference type="KEGG" id="pavi:110772704"/>
<dbReference type="Pfam" id="PF14712">
    <property type="entry name" value="Snapin_Pallidin"/>
    <property type="match status" value="1"/>
</dbReference>
<feature type="compositionally biased region" description="Polar residues" evidence="4">
    <location>
        <begin position="42"/>
        <end position="51"/>
    </location>
</feature>
<proteinExistence type="inferred from homology"/>
<dbReference type="GO" id="GO:0006886">
    <property type="term" value="P:intracellular protein transport"/>
    <property type="evidence" value="ECO:0007669"/>
    <property type="project" value="InterPro"/>
</dbReference>
<protein>
    <recommendedName>
        <fullName evidence="3">Biogenesis of lysosome-related organelles complex 1 subunit 7</fullName>
    </recommendedName>
</protein>
<dbReference type="RefSeq" id="XP_021832857.1">
    <property type="nucleotide sequence ID" value="XM_021977165.1"/>
</dbReference>
<name>A0A6P5U097_PRUAV</name>
<feature type="compositionally biased region" description="Basic and acidic residues" evidence="4">
    <location>
        <begin position="18"/>
        <end position="40"/>
    </location>
</feature>
<evidence type="ECO:0000256" key="4">
    <source>
        <dbReference type="SAM" id="MobiDB-lite"/>
    </source>
</evidence>
<dbReference type="PANTHER" id="PTHR31305">
    <property type="entry name" value="SNARE-ASSOCIATED PROTEIN SNAPIN"/>
    <property type="match status" value="1"/>
</dbReference>
<keyword evidence="2" id="KW-0175">Coiled coil</keyword>
<organism evidence="5 6">
    <name type="scientific">Prunus avium</name>
    <name type="common">Cherry</name>
    <name type="synonym">Cerasus avium</name>
    <dbReference type="NCBI Taxonomy" id="42229"/>
    <lineage>
        <taxon>Eukaryota</taxon>
        <taxon>Viridiplantae</taxon>
        <taxon>Streptophyta</taxon>
        <taxon>Embryophyta</taxon>
        <taxon>Tracheophyta</taxon>
        <taxon>Spermatophyta</taxon>
        <taxon>Magnoliopsida</taxon>
        <taxon>eudicotyledons</taxon>
        <taxon>Gunneridae</taxon>
        <taxon>Pentapetalae</taxon>
        <taxon>rosids</taxon>
        <taxon>fabids</taxon>
        <taxon>Rosales</taxon>
        <taxon>Rosaceae</taxon>
        <taxon>Amygdaloideae</taxon>
        <taxon>Amygdaleae</taxon>
        <taxon>Prunus</taxon>
    </lineage>
</organism>
<dbReference type="InterPro" id="IPR028119">
    <property type="entry name" value="Snapin/Pallidin/Snn1"/>
</dbReference>
<dbReference type="GO" id="GO:0000149">
    <property type="term" value="F:SNARE binding"/>
    <property type="evidence" value="ECO:0007669"/>
    <property type="project" value="TreeGrafter"/>
</dbReference>
<feature type="region of interest" description="Disordered" evidence="4">
    <location>
        <begin position="144"/>
        <end position="169"/>
    </location>
</feature>
<dbReference type="GeneID" id="110772704"/>
<keyword evidence="5" id="KW-1185">Reference proteome</keyword>
<evidence type="ECO:0000256" key="1">
    <source>
        <dbReference type="ARBA" id="ARBA00006111"/>
    </source>
</evidence>
<dbReference type="GO" id="GO:0031083">
    <property type="term" value="C:BLOC-1 complex"/>
    <property type="evidence" value="ECO:0007669"/>
    <property type="project" value="InterPro"/>
</dbReference>
<evidence type="ECO:0000313" key="5">
    <source>
        <dbReference type="Proteomes" id="UP000515124"/>
    </source>
</evidence>
<evidence type="ECO:0000256" key="2">
    <source>
        <dbReference type="ARBA" id="ARBA00023054"/>
    </source>
</evidence>
<evidence type="ECO:0000313" key="6">
    <source>
        <dbReference type="RefSeq" id="XP_021832857.1"/>
    </source>
</evidence>
<dbReference type="InterPro" id="IPR017246">
    <property type="entry name" value="Snapin"/>
</dbReference>
<dbReference type="GO" id="GO:0007040">
    <property type="term" value="P:lysosome organization"/>
    <property type="evidence" value="ECO:0007669"/>
    <property type="project" value="TreeGrafter"/>
</dbReference>
<dbReference type="PANTHER" id="PTHR31305:SF2">
    <property type="entry name" value="SNARE-ASSOCIATED PROTEIN SNAPIN"/>
    <property type="match status" value="1"/>
</dbReference>
<sequence>MESEGENQSIKLTEADQMESKETQFKSSSEEKSVSVHETENQSENESQRLQSEALAKALSSTLTTVIKEFDSKAQQTSTSQDHLSQSLDRLTRELDKLLEDAPLPFIMQHSAKISVVRKRVSSLNSVLKSVQRRLDNIDRMLSVGASHQHQQQQQQQHDKATTEHSGLQ</sequence>
<dbReference type="GO" id="GO:0008333">
    <property type="term" value="P:endosome to lysosome transport"/>
    <property type="evidence" value="ECO:0007669"/>
    <property type="project" value="TreeGrafter"/>
</dbReference>
<dbReference type="AlphaFoldDB" id="A0A6P5U097"/>
<feature type="compositionally biased region" description="Polar residues" evidence="4">
    <location>
        <begin position="1"/>
        <end position="11"/>
    </location>
</feature>
<gene>
    <name evidence="6" type="primary">LOC110772704</name>
</gene>
<evidence type="ECO:0000256" key="3">
    <source>
        <dbReference type="ARBA" id="ARBA00033330"/>
    </source>
</evidence>
<reference evidence="6" key="1">
    <citation type="submission" date="2025-08" db="UniProtKB">
        <authorList>
            <consortium name="RefSeq"/>
        </authorList>
    </citation>
    <scope>IDENTIFICATION</scope>
</reference>
<dbReference type="GO" id="GO:0099078">
    <property type="term" value="C:BORC complex"/>
    <property type="evidence" value="ECO:0007669"/>
    <property type="project" value="TreeGrafter"/>
</dbReference>
<accession>A0A6P5U097</accession>
<dbReference type="Proteomes" id="UP000515124">
    <property type="component" value="Unplaced"/>
</dbReference>
<feature type="region of interest" description="Disordered" evidence="4">
    <location>
        <begin position="1"/>
        <end position="53"/>
    </location>
</feature>